<feature type="compositionally biased region" description="Polar residues" evidence="20">
    <location>
        <begin position="328"/>
        <end position="337"/>
    </location>
</feature>
<dbReference type="InterPro" id="IPR000504">
    <property type="entry name" value="RRM_dom"/>
</dbReference>
<dbReference type="EMBL" id="JANBPU010000006">
    <property type="protein sequence ID" value="KAJ1921231.1"/>
    <property type="molecule type" value="Genomic_DNA"/>
</dbReference>
<keyword evidence="5" id="KW-0158">Chromosome</keyword>
<evidence type="ECO:0000256" key="10">
    <source>
        <dbReference type="ARBA" id="ARBA00022829"/>
    </source>
</evidence>
<reference evidence="22" key="1">
    <citation type="submission" date="2022-07" db="EMBL/GenBank/DDBJ databases">
        <title>Phylogenomic reconstructions and comparative analyses of Kickxellomycotina fungi.</title>
        <authorList>
            <person name="Reynolds N.K."/>
            <person name="Stajich J.E."/>
            <person name="Barry K."/>
            <person name="Grigoriev I.V."/>
            <person name="Crous P."/>
            <person name="Smith M.E."/>
        </authorList>
    </citation>
    <scope>NUCLEOTIDE SEQUENCE</scope>
    <source>
        <strain evidence="22">NBRC 100468</strain>
    </source>
</reference>
<evidence type="ECO:0000256" key="6">
    <source>
        <dbReference type="ARBA" id="ARBA00022490"/>
    </source>
</evidence>
<comment type="similarity">
    <text evidence="4">Belongs to the DASH complex DUO1 family.</text>
</comment>
<evidence type="ECO:0000256" key="17">
    <source>
        <dbReference type="ARBA" id="ARBA00044152"/>
    </source>
</evidence>
<keyword evidence="7" id="KW-0132">Cell division</keyword>
<evidence type="ECO:0000256" key="5">
    <source>
        <dbReference type="ARBA" id="ARBA00022454"/>
    </source>
</evidence>
<feature type="region of interest" description="Disordered" evidence="20">
    <location>
        <begin position="289"/>
        <end position="355"/>
    </location>
</feature>
<keyword evidence="23" id="KW-1185">Reference proteome</keyword>
<dbReference type="InterPro" id="IPR012677">
    <property type="entry name" value="Nucleotide-bd_a/b_plait_sf"/>
</dbReference>
<evidence type="ECO:0000256" key="19">
    <source>
        <dbReference type="PROSITE-ProRule" id="PRU00176"/>
    </source>
</evidence>
<evidence type="ECO:0000259" key="21">
    <source>
        <dbReference type="PROSITE" id="PS50102"/>
    </source>
</evidence>
<keyword evidence="11" id="KW-0995">Kinetochore</keyword>
<evidence type="ECO:0000313" key="22">
    <source>
        <dbReference type="EMBL" id="KAJ1921231.1"/>
    </source>
</evidence>
<evidence type="ECO:0000256" key="20">
    <source>
        <dbReference type="SAM" id="MobiDB-lite"/>
    </source>
</evidence>
<keyword evidence="15" id="KW-0131">Cell cycle</keyword>
<comment type="subcellular location">
    <subcellularLocation>
        <location evidence="3">Chromosome</location>
        <location evidence="3">Centromere</location>
        <location evidence="3">Kinetochore</location>
    </subcellularLocation>
    <subcellularLocation>
        <location evidence="2">Cytoplasm</location>
        <location evidence="2">Cytoskeleton</location>
        <location evidence="2">Spindle</location>
    </subcellularLocation>
    <subcellularLocation>
        <location evidence="1">Nucleus</location>
    </subcellularLocation>
</comment>
<evidence type="ECO:0000256" key="2">
    <source>
        <dbReference type="ARBA" id="ARBA00004186"/>
    </source>
</evidence>
<feature type="compositionally biased region" description="Basic and acidic residues" evidence="20">
    <location>
        <begin position="340"/>
        <end position="355"/>
    </location>
</feature>
<dbReference type="OrthoDB" id="5599235at2759"/>
<dbReference type="InterPro" id="IPR013960">
    <property type="entry name" value="DASH_Duo1"/>
</dbReference>
<evidence type="ECO:0000256" key="14">
    <source>
        <dbReference type="ARBA" id="ARBA00023242"/>
    </source>
</evidence>
<feature type="domain" description="RRM" evidence="21">
    <location>
        <begin position="213"/>
        <end position="295"/>
    </location>
</feature>
<proteinExistence type="inferred from homology"/>
<comment type="caution">
    <text evidence="22">The sequence shown here is derived from an EMBL/GenBank/DDBJ whole genome shotgun (WGS) entry which is preliminary data.</text>
</comment>
<dbReference type="PANTHER" id="PTHR28216">
    <property type="entry name" value="DASH COMPLEX SUBUNIT DUO1"/>
    <property type="match status" value="1"/>
</dbReference>
<dbReference type="Pfam" id="PF00076">
    <property type="entry name" value="RRM_1"/>
    <property type="match status" value="1"/>
</dbReference>
<dbReference type="GO" id="GO:0042729">
    <property type="term" value="C:DASH complex"/>
    <property type="evidence" value="ECO:0007669"/>
    <property type="project" value="InterPro"/>
</dbReference>
<dbReference type="GO" id="GO:0051301">
    <property type="term" value="P:cell division"/>
    <property type="evidence" value="ECO:0007669"/>
    <property type="project" value="UniProtKB-KW"/>
</dbReference>
<keyword evidence="10" id="KW-0159">Chromosome partition</keyword>
<feature type="compositionally biased region" description="Basic and acidic residues" evidence="20">
    <location>
        <begin position="304"/>
        <end position="315"/>
    </location>
</feature>
<organism evidence="22 23">
    <name type="scientific">Mycoemilia scoparia</name>
    <dbReference type="NCBI Taxonomy" id="417184"/>
    <lineage>
        <taxon>Eukaryota</taxon>
        <taxon>Fungi</taxon>
        <taxon>Fungi incertae sedis</taxon>
        <taxon>Zoopagomycota</taxon>
        <taxon>Kickxellomycotina</taxon>
        <taxon>Kickxellomycetes</taxon>
        <taxon>Kickxellales</taxon>
        <taxon>Kickxellaceae</taxon>
        <taxon>Mycoemilia</taxon>
    </lineage>
</organism>
<feature type="compositionally biased region" description="Acidic residues" evidence="20">
    <location>
        <begin position="16"/>
        <end position="33"/>
    </location>
</feature>
<evidence type="ECO:0000256" key="18">
    <source>
        <dbReference type="ARBA" id="ARBA00044358"/>
    </source>
</evidence>
<keyword evidence="16" id="KW-0137">Centromere</keyword>
<name>A0A9W8A1Z4_9FUNG</name>
<sequence>MHFTETSGSHGRDDNIFDEEPLIVDNDYDDDMEQHEKPFGRNVNRSSNSRYSQGHHSHEHEGMDAEEDNEEELDSNIAQLRQIRLALTKVNDGLENVAHQVKYFNSNMSQTSQILDSWINIMSQTIHAYGFLSDPQWQGGKMDDLVVNEIKQQQLQKEQEEQERREIERLQREEEAARAAKAAAEAAKIPVHPGIPPRSGYSSIRGRGRGRGIAGTRPVGRDTSVTEYTVIKLFEPFGKISNLSFAFHKTGPKRGTFRGFCFVEFESIEAAENAIRSMDGRSLKGRRMAVAPSTESQSSSLGEARTKSKPYDRMTSHPSSGIDDKKPVTSTMSTKSKIGNIERKLREMRNGAKPS</sequence>
<dbReference type="SMART" id="SM00360">
    <property type="entry name" value="RRM"/>
    <property type="match status" value="1"/>
</dbReference>
<evidence type="ECO:0000256" key="15">
    <source>
        <dbReference type="ARBA" id="ARBA00023306"/>
    </source>
</evidence>
<dbReference type="PANTHER" id="PTHR28216:SF1">
    <property type="entry name" value="DASH COMPLEX SUBUNIT DUO1"/>
    <property type="match status" value="1"/>
</dbReference>
<protein>
    <recommendedName>
        <fullName evidence="17">DASH complex subunit DUO1</fullName>
    </recommendedName>
    <alternativeName>
        <fullName evidence="18">Outer kinetochore protein DUO1</fullName>
    </alternativeName>
</protein>
<evidence type="ECO:0000256" key="9">
    <source>
        <dbReference type="ARBA" id="ARBA00022776"/>
    </source>
</evidence>
<accession>A0A9W8A1Z4</accession>
<feature type="region of interest" description="Disordered" evidence="20">
    <location>
        <begin position="185"/>
        <end position="220"/>
    </location>
</feature>
<keyword evidence="12" id="KW-0175">Coiled coil</keyword>
<keyword evidence="14" id="KW-0539">Nucleus</keyword>
<evidence type="ECO:0000256" key="11">
    <source>
        <dbReference type="ARBA" id="ARBA00022838"/>
    </source>
</evidence>
<evidence type="ECO:0000256" key="7">
    <source>
        <dbReference type="ARBA" id="ARBA00022618"/>
    </source>
</evidence>
<keyword evidence="8" id="KW-0493">Microtubule</keyword>
<dbReference type="GO" id="GO:0005874">
    <property type="term" value="C:microtubule"/>
    <property type="evidence" value="ECO:0007669"/>
    <property type="project" value="UniProtKB-KW"/>
</dbReference>
<dbReference type="InterPro" id="IPR035979">
    <property type="entry name" value="RBD_domain_sf"/>
</dbReference>
<dbReference type="GO" id="GO:0000278">
    <property type="term" value="P:mitotic cell cycle"/>
    <property type="evidence" value="ECO:0007669"/>
    <property type="project" value="InterPro"/>
</dbReference>
<evidence type="ECO:0000256" key="3">
    <source>
        <dbReference type="ARBA" id="ARBA00004629"/>
    </source>
</evidence>
<evidence type="ECO:0000256" key="16">
    <source>
        <dbReference type="ARBA" id="ARBA00023328"/>
    </source>
</evidence>
<evidence type="ECO:0000256" key="4">
    <source>
        <dbReference type="ARBA" id="ARBA00005366"/>
    </source>
</evidence>
<keyword evidence="6" id="KW-0963">Cytoplasm</keyword>
<evidence type="ECO:0000256" key="1">
    <source>
        <dbReference type="ARBA" id="ARBA00004123"/>
    </source>
</evidence>
<evidence type="ECO:0000256" key="13">
    <source>
        <dbReference type="ARBA" id="ARBA00023212"/>
    </source>
</evidence>
<keyword evidence="13" id="KW-0206">Cytoskeleton</keyword>
<dbReference type="AlphaFoldDB" id="A0A9W8A1Z4"/>
<feature type="region of interest" description="Disordered" evidence="20">
    <location>
        <begin position="1"/>
        <end position="71"/>
    </location>
</feature>
<evidence type="ECO:0000313" key="23">
    <source>
        <dbReference type="Proteomes" id="UP001150538"/>
    </source>
</evidence>
<keyword evidence="19" id="KW-0694">RNA-binding</keyword>
<evidence type="ECO:0000256" key="8">
    <source>
        <dbReference type="ARBA" id="ARBA00022701"/>
    </source>
</evidence>
<dbReference type="Proteomes" id="UP001150538">
    <property type="component" value="Unassembled WGS sequence"/>
</dbReference>
<feature type="compositionally biased region" description="Low complexity" evidence="20">
    <location>
        <begin position="41"/>
        <end position="50"/>
    </location>
</feature>
<gene>
    <name evidence="22" type="ORF">H4219_000830</name>
</gene>
<evidence type="ECO:0000256" key="12">
    <source>
        <dbReference type="ARBA" id="ARBA00023054"/>
    </source>
</evidence>
<dbReference type="GO" id="GO:0003723">
    <property type="term" value="F:RNA binding"/>
    <property type="evidence" value="ECO:0007669"/>
    <property type="project" value="UniProtKB-UniRule"/>
</dbReference>
<dbReference type="Gene3D" id="3.30.70.330">
    <property type="match status" value="1"/>
</dbReference>
<dbReference type="Pfam" id="PF08651">
    <property type="entry name" value="DASH_Duo1"/>
    <property type="match status" value="1"/>
</dbReference>
<dbReference type="GO" id="GO:0007059">
    <property type="term" value="P:chromosome segregation"/>
    <property type="evidence" value="ECO:0007669"/>
    <property type="project" value="UniProtKB-KW"/>
</dbReference>
<keyword evidence="9" id="KW-0498">Mitosis</keyword>
<dbReference type="SUPFAM" id="SSF54928">
    <property type="entry name" value="RNA-binding domain, RBD"/>
    <property type="match status" value="1"/>
</dbReference>
<dbReference type="PROSITE" id="PS50102">
    <property type="entry name" value="RRM"/>
    <property type="match status" value="1"/>
</dbReference>
<dbReference type="GO" id="GO:0072686">
    <property type="term" value="C:mitotic spindle"/>
    <property type="evidence" value="ECO:0007669"/>
    <property type="project" value="InterPro"/>
</dbReference>